<accession>A0ABD4T8J4</accession>
<dbReference type="SUPFAM" id="SSF52540">
    <property type="entry name" value="P-loop containing nucleoside triphosphate hydrolases"/>
    <property type="match status" value="1"/>
</dbReference>
<dbReference type="EMBL" id="JTHE03000104">
    <property type="protein sequence ID" value="MCM1984754.1"/>
    <property type="molecule type" value="Genomic_DNA"/>
</dbReference>
<comment type="caution">
    <text evidence="3">The sequence shown here is derived from an EMBL/GenBank/DDBJ whole genome shotgun (WGS) entry which is preliminary data.</text>
</comment>
<gene>
    <name evidence="3" type="ORF">QQ91_0018185</name>
</gene>
<dbReference type="InterPro" id="IPR027417">
    <property type="entry name" value="P-loop_NTPase"/>
</dbReference>
<feature type="coiled-coil region" evidence="1">
    <location>
        <begin position="1211"/>
        <end position="1245"/>
    </location>
</feature>
<evidence type="ECO:0000256" key="1">
    <source>
        <dbReference type="SAM" id="Coils"/>
    </source>
</evidence>
<organism evidence="3 4">
    <name type="scientific">Lyngbya confervoides BDU141951</name>
    <dbReference type="NCBI Taxonomy" id="1574623"/>
    <lineage>
        <taxon>Bacteria</taxon>
        <taxon>Bacillati</taxon>
        <taxon>Cyanobacteriota</taxon>
        <taxon>Cyanophyceae</taxon>
        <taxon>Oscillatoriophycideae</taxon>
        <taxon>Oscillatoriales</taxon>
        <taxon>Microcoleaceae</taxon>
        <taxon>Lyngbya</taxon>
    </lineage>
</organism>
<feature type="region of interest" description="Disordered" evidence="2">
    <location>
        <begin position="594"/>
        <end position="616"/>
    </location>
</feature>
<evidence type="ECO:0000256" key="2">
    <source>
        <dbReference type="SAM" id="MobiDB-lite"/>
    </source>
</evidence>
<name>A0ABD4T8J4_9CYAN</name>
<keyword evidence="1" id="KW-0175">Coiled coil</keyword>
<reference evidence="3 4" key="1">
    <citation type="journal article" date="2015" name="Genome Announc.">
        <title>Draft Genome Sequence of Filamentous Marine Cyanobacterium Lyngbya confervoides Strain BDU141951.</title>
        <authorList>
            <person name="Chandrababunaidu M.M."/>
            <person name="Sen D."/>
            <person name="Tripathy S."/>
        </authorList>
    </citation>
    <scope>NUCLEOTIDE SEQUENCE [LARGE SCALE GENOMIC DNA]</scope>
    <source>
        <strain evidence="3 4">BDU141951</strain>
    </source>
</reference>
<protein>
    <submittedName>
        <fullName evidence="3">Uncharacterized protein</fullName>
    </submittedName>
</protein>
<evidence type="ECO:0000313" key="4">
    <source>
        <dbReference type="Proteomes" id="UP000031561"/>
    </source>
</evidence>
<proteinExistence type="predicted"/>
<dbReference type="Proteomes" id="UP000031561">
    <property type="component" value="Unassembled WGS sequence"/>
</dbReference>
<dbReference type="RefSeq" id="WP_166276985.1">
    <property type="nucleotide sequence ID" value="NZ_JTHE03000104.1"/>
</dbReference>
<keyword evidence="4" id="KW-1185">Reference proteome</keyword>
<feature type="compositionally biased region" description="Basic and acidic residues" evidence="2">
    <location>
        <begin position="605"/>
        <end position="616"/>
    </location>
</feature>
<sequence>MSQAPDLQDIQQDSKQHQWAAGGVSTYPLTHPIVGQGTFYNTFKQFIHVVDQESEQFAHVFAIIAQWGIGKSRLAYELISQINDTSRGWYVRNEAGTLVNASLFNDERDREQYLGLYIRYSQIANEHHNIDNWFGYGLYKALLPLARGEFDRSIQGQIAQEGYDRLLTQGFDEARLAELLEVNANHSDATLYEDPYLVTRLCQAAYNYLQEFGIQYILVALDELETVAETSTYGLEDRDIKHMDGRAIKLLGKAIKEEDPRRKLPWLRYVALCSPAIGDELREIQSTARRFELVDLSQNAFADVSDFVRTLAQEGRLSEQYPPGLVEAAYAMSGGNFGWFNVIMANVDGRLRIRRIEKQKDGKGPGDRSREEPLTVGTLFDELVKSSSRIRDYVLDDNAINELQIQRAYLPAAKELLYAQLPVPLSQWQPDPLQALLTAQNEYNEPVALRYRQMSWDELECSQALRAAKFERKPEGWQLAGTSQFLDLRQLLDNLSTYAIYAHQNEETDGSFNRTADGKRILLVPLHQSDFIELVSFLYPHPSAEDAARALWQYFLGATDISEDTATHIGPSIAMLERLDLRYRKRSQTSLIFRDPDQSSAHEQAMSDRKQQPAHERAREVLTGMMRVLDQNWGYDPVSPGFTGDFVAIATPRGSRGRDQGGLATCDALKLHPKGRAILVWVQNEPELESLCEAVSRQNGVEGKTPVIAFTSSRALVDRLKNPAASKLKAAQAYLLLYQLSANEEYVLHRVGLRGQDQQGFQIEIANFNTTFTQRINAFQRGLLEEVQRWRHSLNQRGWIAWPLRPSGSLKADEKELLRQAWKYLLLKTSEHSLYQIDESSGLNIEAITAVLEKLGLSRSIRAAGYSHEERATLFSGHESNDKAEIPPFLVRVLDRFVAEKKPTWTEDLAKQTWFWGYTWEGAKPKDTFNDWLSLTVDLGFAVSSPTEGFNFLQLSTLNSRIQAAENWLTDEYPNIVLKIQEVFGEGAINDLFGALEGTETVKARSNIQRAKECYRRLSAEEGNYTDTLDLSQKRSRLLEFSQQRLELMAAIENVYNQDAYGLLIEENVRTLELRNDKDSLWRRIRRAELFADRILRIRDEIIRQIDHLQPKMHAEAAGLSHFPTQLFTLSLEKIRHILEGAIREKTPLGSTAQQQMTDASALGQCLKGLRVADAMNRLTQLSREVGLSIEGASIIDVPFEDIDGQIVSGFRRFKQAFENLQGQLEEAKSRLNKLEKLLEDAPEDFSYPPGIDRFEQLQLRPSFIEDSLAAIQEDEVDTLRDDPLYDRPAKQGNFQPLMKAADSLLNAPRQQLNQLRTQLLTLDNAIGGYIGGLVNQSDIQLIETSFNQLLKAKGQPPRPPLSRLELEQADSLRAAIAKLEARRHDWVQEAHELLPEAVSFGRWQRIVAAIEQGADPALEPQEEEQLIRAGLLVRTYRLGGQ</sequence>
<evidence type="ECO:0000313" key="3">
    <source>
        <dbReference type="EMBL" id="MCM1984754.1"/>
    </source>
</evidence>